<dbReference type="Proteomes" id="UP000266188">
    <property type="component" value="Unassembled WGS sequence"/>
</dbReference>
<organism evidence="2 3">
    <name type="scientific">Aspergillus sclerotialis</name>
    <dbReference type="NCBI Taxonomy" id="2070753"/>
    <lineage>
        <taxon>Eukaryota</taxon>
        <taxon>Fungi</taxon>
        <taxon>Dikarya</taxon>
        <taxon>Ascomycota</taxon>
        <taxon>Pezizomycotina</taxon>
        <taxon>Eurotiomycetes</taxon>
        <taxon>Eurotiomycetidae</taxon>
        <taxon>Eurotiales</taxon>
        <taxon>Aspergillaceae</taxon>
        <taxon>Aspergillus</taxon>
        <taxon>Aspergillus subgen. Polypaecilum</taxon>
    </lineage>
</organism>
<evidence type="ECO:0000256" key="1">
    <source>
        <dbReference type="SAM" id="SignalP"/>
    </source>
</evidence>
<dbReference type="CDD" id="cd09620">
    <property type="entry name" value="CBM9_like_3"/>
    <property type="match status" value="1"/>
</dbReference>
<sequence length="232" mass="26252">MHLSTLLTGLTAIASISVPVTASPSNHEHNPYLFVPSCPRKTTATYTKSVPDKTPFPKTSVDLCYDKTSLHLTFKAYDEKYFYFDPEQGTNGDIWEYEVMEAFLYHGDNDPATYLEFEINPNNVTYQAFVYNPSKVRAKNAPFDHAFISTPAADGFSASTTLNKEKGTWFSDVVIPLALFNVDKPLGSRWRMNFLRTITSPEMYPDQELGAWSPPDEANFHITSKFGRVFFV</sequence>
<feature type="signal peptide" evidence="1">
    <location>
        <begin position="1"/>
        <end position="22"/>
    </location>
</feature>
<dbReference type="AlphaFoldDB" id="A0A3A2Z6S1"/>
<dbReference type="EMBL" id="MVGC01000495">
    <property type="protein sequence ID" value="RJE18779.1"/>
    <property type="molecule type" value="Genomic_DNA"/>
</dbReference>
<proteinExistence type="predicted"/>
<dbReference type="OrthoDB" id="61321at2759"/>
<dbReference type="Gene3D" id="2.60.40.1190">
    <property type="match status" value="1"/>
</dbReference>
<gene>
    <name evidence="2" type="ORF">PHISCL_08893</name>
</gene>
<evidence type="ECO:0008006" key="4">
    <source>
        <dbReference type="Google" id="ProtNLM"/>
    </source>
</evidence>
<protein>
    <recommendedName>
        <fullName evidence="4">Carbohydrate-binding domain-containing protein</fullName>
    </recommendedName>
</protein>
<evidence type="ECO:0000313" key="3">
    <source>
        <dbReference type="Proteomes" id="UP000266188"/>
    </source>
</evidence>
<name>A0A3A2Z6S1_9EURO</name>
<accession>A0A3A2Z6S1</accession>
<evidence type="ECO:0000313" key="2">
    <source>
        <dbReference type="EMBL" id="RJE18779.1"/>
    </source>
</evidence>
<dbReference type="STRING" id="2070753.A0A3A2Z6S1"/>
<feature type="chain" id="PRO_5017193110" description="Carbohydrate-binding domain-containing protein" evidence="1">
    <location>
        <begin position="23"/>
        <end position="232"/>
    </location>
</feature>
<reference evidence="3" key="1">
    <citation type="submission" date="2017-02" db="EMBL/GenBank/DDBJ databases">
        <authorList>
            <person name="Tafer H."/>
            <person name="Lopandic K."/>
        </authorList>
    </citation>
    <scope>NUCLEOTIDE SEQUENCE [LARGE SCALE GENOMIC DNA]</scope>
    <source>
        <strain evidence="3">CBS 366.77</strain>
    </source>
</reference>
<comment type="caution">
    <text evidence="2">The sequence shown here is derived from an EMBL/GenBank/DDBJ whole genome shotgun (WGS) entry which is preliminary data.</text>
</comment>
<keyword evidence="1" id="KW-0732">Signal</keyword>
<dbReference type="SUPFAM" id="SSF49344">
    <property type="entry name" value="CBD9-like"/>
    <property type="match status" value="1"/>
</dbReference>
<keyword evidence="3" id="KW-1185">Reference proteome</keyword>